<name>A0A6U8NFE5_9EUGL</name>
<dbReference type="EMBL" id="HBGA01141718">
    <property type="protein sequence ID" value="CAD9040784.1"/>
    <property type="molecule type" value="Transcribed_RNA"/>
</dbReference>
<reference evidence="1" key="1">
    <citation type="submission" date="2021-01" db="EMBL/GenBank/DDBJ databases">
        <authorList>
            <person name="Corre E."/>
            <person name="Pelletier E."/>
            <person name="Niang G."/>
            <person name="Scheremetjew M."/>
            <person name="Finn R."/>
            <person name="Kale V."/>
            <person name="Holt S."/>
            <person name="Cochrane G."/>
            <person name="Meng A."/>
            <person name="Brown T."/>
            <person name="Cohen L."/>
        </authorList>
    </citation>
    <scope>NUCLEOTIDE SEQUENCE</scope>
    <source>
        <strain evidence="1">NIES-381</strain>
    </source>
</reference>
<evidence type="ECO:0000313" key="1">
    <source>
        <dbReference type="EMBL" id="CAD9040784.1"/>
    </source>
</evidence>
<accession>A0A6U8NFE5</accession>
<proteinExistence type="predicted"/>
<dbReference type="EMBL" id="HBGA01141720">
    <property type="protein sequence ID" value="CAD9040786.1"/>
    <property type="molecule type" value="Transcribed_RNA"/>
</dbReference>
<evidence type="ECO:0000313" key="3">
    <source>
        <dbReference type="EMBL" id="CAD9040786.1"/>
    </source>
</evidence>
<evidence type="ECO:0000313" key="2">
    <source>
        <dbReference type="EMBL" id="CAD9040785.1"/>
    </source>
</evidence>
<dbReference type="AlphaFoldDB" id="A0A6U8NFE5"/>
<protein>
    <submittedName>
        <fullName evidence="1">Uncharacterized protein</fullName>
    </submittedName>
</protein>
<organism evidence="1">
    <name type="scientific">Eutreptiella gymnastica</name>
    <dbReference type="NCBI Taxonomy" id="73025"/>
    <lineage>
        <taxon>Eukaryota</taxon>
        <taxon>Discoba</taxon>
        <taxon>Euglenozoa</taxon>
        <taxon>Euglenida</taxon>
        <taxon>Spirocuta</taxon>
        <taxon>Euglenophyceae</taxon>
        <taxon>Eutreptiales</taxon>
        <taxon>Eutreptiaceae</taxon>
        <taxon>Eutreptiella</taxon>
    </lineage>
</organism>
<gene>
    <name evidence="1" type="ORF">EGYM00392_LOCUS51953</name>
    <name evidence="2" type="ORF">EGYM00392_LOCUS51954</name>
    <name evidence="3" type="ORF">EGYM00392_LOCUS51955</name>
</gene>
<sequence>MPHITKKWNWMLFCMSQNSSIKKLKKQFQQFRLTSGNRAHILWKQKEAGCHSYAARRPFKHMASARKKRSNCDGRIVAMQTLKLLPTSIQRVHISVCFTETAAHVLSNTREPRCRINGKVG</sequence>
<dbReference type="EMBL" id="HBGA01141719">
    <property type="protein sequence ID" value="CAD9040785.1"/>
    <property type="molecule type" value="Transcribed_RNA"/>
</dbReference>